<dbReference type="PANTHER" id="PTHR33565">
    <property type="entry name" value="DORMANCY-ASSOCIATED PROTEIN 1"/>
    <property type="match status" value="1"/>
</dbReference>
<evidence type="ECO:0000313" key="3">
    <source>
        <dbReference type="EMBL" id="KAJ0224177.1"/>
    </source>
</evidence>
<keyword evidence="4" id="KW-1185">Reference proteome</keyword>
<dbReference type="Pfam" id="PF05564">
    <property type="entry name" value="Auxin_repressed"/>
    <property type="match status" value="1"/>
</dbReference>
<evidence type="ECO:0000313" key="4">
    <source>
        <dbReference type="Proteomes" id="UP000235145"/>
    </source>
</evidence>
<feature type="compositionally biased region" description="Basic and acidic residues" evidence="2">
    <location>
        <begin position="98"/>
        <end position="107"/>
    </location>
</feature>
<dbReference type="InterPro" id="IPR008406">
    <property type="entry name" value="DRM/ARP"/>
</dbReference>
<gene>
    <name evidence="3" type="ORF">LSAT_V11C100016090</name>
</gene>
<dbReference type="EMBL" id="NBSK02000001">
    <property type="protein sequence ID" value="KAJ0224177.1"/>
    <property type="molecule type" value="Genomic_DNA"/>
</dbReference>
<evidence type="ECO:0000256" key="1">
    <source>
        <dbReference type="ARBA" id="ARBA00010502"/>
    </source>
</evidence>
<name>A0A9R1XXB4_LACSA</name>
<sequence>MGFFRNLWDDALSGSTSDSSLGKLRRYNSLLSRSNIPPSAAHADETTPVSRSITILRTNSLSSSPSTPSSPAGSSAAGSPFSATSPGGDFRKLTRRKSTTEARRESKSPTGYDCP</sequence>
<accession>A0A9R1XXB4</accession>
<reference evidence="3 4" key="1">
    <citation type="journal article" date="2017" name="Nat. Commun.">
        <title>Genome assembly with in vitro proximity ligation data and whole-genome triplication in lettuce.</title>
        <authorList>
            <person name="Reyes-Chin-Wo S."/>
            <person name="Wang Z."/>
            <person name="Yang X."/>
            <person name="Kozik A."/>
            <person name="Arikit S."/>
            <person name="Song C."/>
            <person name="Xia L."/>
            <person name="Froenicke L."/>
            <person name="Lavelle D.O."/>
            <person name="Truco M.J."/>
            <person name="Xia R."/>
            <person name="Zhu S."/>
            <person name="Xu C."/>
            <person name="Xu H."/>
            <person name="Xu X."/>
            <person name="Cox K."/>
            <person name="Korf I."/>
            <person name="Meyers B.C."/>
            <person name="Michelmore R.W."/>
        </authorList>
    </citation>
    <scope>NUCLEOTIDE SEQUENCE [LARGE SCALE GENOMIC DNA]</scope>
    <source>
        <strain evidence="4">cv. Salinas</strain>
        <tissue evidence="3">Seedlings</tissue>
    </source>
</reference>
<proteinExistence type="inferred from homology"/>
<organism evidence="3 4">
    <name type="scientific">Lactuca sativa</name>
    <name type="common">Garden lettuce</name>
    <dbReference type="NCBI Taxonomy" id="4236"/>
    <lineage>
        <taxon>Eukaryota</taxon>
        <taxon>Viridiplantae</taxon>
        <taxon>Streptophyta</taxon>
        <taxon>Embryophyta</taxon>
        <taxon>Tracheophyta</taxon>
        <taxon>Spermatophyta</taxon>
        <taxon>Magnoliopsida</taxon>
        <taxon>eudicotyledons</taxon>
        <taxon>Gunneridae</taxon>
        <taxon>Pentapetalae</taxon>
        <taxon>asterids</taxon>
        <taxon>campanulids</taxon>
        <taxon>Asterales</taxon>
        <taxon>Asteraceae</taxon>
        <taxon>Cichorioideae</taxon>
        <taxon>Cichorieae</taxon>
        <taxon>Lactucinae</taxon>
        <taxon>Lactuca</taxon>
    </lineage>
</organism>
<dbReference type="PANTHER" id="PTHR33565:SF20">
    <property type="entry name" value="DORMANCY-ASSOCIATED PROTEIN HOMOLOG 4"/>
    <property type="match status" value="1"/>
</dbReference>
<evidence type="ECO:0000256" key="2">
    <source>
        <dbReference type="SAM" id="MobiDB-lite"/>
    </source>
</evidence>
<comment type="similarity">
    <text evidence="1">Belongs to the DRM1/ARP family.</text>
</comment>
<feature type="compositionally biased region" description="Low complexity" evidence="2">
    <location>
        <begin position="62"/>
        <end position="88"/>
    </location>
</feature>
<dbReference type="AlphaFoldDB" id="A0A9R1XXB4"/>
<comment type="caution">
    <text evidence="3">The sequence shown here is derived from an EMBL/GenBank/DDBJ whole genome shotgun (WGS) entry which is preliminary data.</text>
</comment>
<protein>
    <submittedName>
        <fullName evidence="3">Uncharacterized protein</fullName>
    </submittedName>
</protein>
<dbReference type="Proteomes" id="UP000235145">
    <property type="component" value="Unassembled WGS sequence"/>
</dbReference>
<feature type="region of interest" description="Disordered" evidence="2">
    <location>
        <begin position="57"/>
        <end position="115"/>
    </location>
</feature>